<accession>A0ABR3A2Y1</accession>
<dbReference type="InterPro" id="IPR036397">
    <property type="entry name" value="RNaseH_sf"/>
</dbReference>
<dbReference type="Pfam" id="PF08699">
    <property type="entry name" value="ArgoL1"/>
    <property type="match status" value="1"/>
</dbReference>
<protein>
    <recommendedName>
        <fullName evidence="1">Piwi domain-containing protein</fullName>
    </recommendedName>
</protein>
<sequence>MRKLEAEVAPEIFASKFVYDGQKLLYVSSELKLPGTTSGIFTVPMGTARAPSAASLAPGTRGTVQVQISKTQSRLIRPSDALRLLNQKDSQSQSELSTITNVIQLLIKQAPNEINPNNARAYFIDGDKRVVRQSGLELWRGYFQSVRPTLDRLVINVDTTMAAVYKTGSLVDLAMDFLGLSNMRQLDLPPASPQFKMLERFLKKVQVTTRTTGRTKVIRALQPNAGLYEFTKQDGITQTVADYCQHTYNLTTHCKKIVGVNLSGPKSERPEILPLEMCIVKPNQLFKRKLPENVAAEAVRFANLAPPQRLGLITAEDGPLSHKYTTSEWIVESGMKIDTAPVTIAGRLLEAPTVVLHQPVDLNKGTWNVVRQRFNAPAALNSWAIVSFVDGIRDDEIVRKMKDLAQCCVELGMNVRPPLAIHHGHGNNAEQVLNGIAANSGDRLGELIIVIILPQSAAALRVQVKHWSDIRQGVRTQCVREQNFKLKANNQYWNNIALKLNARLGGVNFIVQSPAMNYFRREPSMIMGMKVFPVSCSPQSFDDAPGADVGHPAPGIQRPSISSLVWSINPEATKYRSTTRIQTPRLEYIADLQDMAETAIQDFVKVHNGRAPSRIFFFRDGVSEGEFNTVARQEIEAIEAVWKARKISNPPKLTYVIVGKRHHIAFFAQGSSMMNDGKGNCKPGFVVDKELSNPYPDVDFYLQSHAAIIGTSRSSRYTLIKDDNKIGAEGLQQLAFSLCHVYAKATRSVSIPAPVYYADLVCQRMAFHLPPNSDLNVSDNASVASGATAFDLDAWKREFGEVNNRLKQSMYFL</sequence>
<dbReference type="PANTHER" id="PTHR22891">
    <property type="entry name" value="EUKARYOTIC TRANSLATION INITIATION FACTOR 2C"/>
    <property type="match status" value="1"/>
</dbReference>
<name>A0ABR3A2Y1_9AGAR</name>
<dbReference type="Pfam" id="PF02170">
    <property type="entry name" value="PAZ"/>
    <property type="match status" value="1"/>
</dbReference>
<dbReference type="SUPFAM" id="SSF101690">
    <property type="entry name" value="PAZ domain"/>
    <property type="match status" value="1"/>
</dbReference>
<dbReference type="InterPro" id="IPR003100">
    <property type="entry name" value="PAZ_dom"/>
</dbReference>
<dbReference type="SMART" id="SM01163">
    <property type="entry name" value="DUF1785"/>
    <property type="match status" value="1"/>
</dbReference>
<feature type="domain" description="Piwi" evidence="1">
    <location>
        <begin position="448"/>
        <end position="770"/>
    </location>
</feature>
<dbReference type="SUPFAM" id="SSF53098">
    <property type="entry name" value="Ribonuclease H-like"/>
    <property type="match status" value="1"/>
</dbReference>
<gene>
    <name evidence="2" type="ORF">AAF712_005364</name>
</gene>
<dbReference type="Gene3D" id="3.40.50.2300">
    <property type="match status" value="1"/>
</dbReference>
<proteinExistence type="predicted"/>
<dbReference type="Proteomes" id="UP001437256">
    <property type="component" value="Unassembled WGS sequence"/>
</dbReference>
<dbReference type="Pfam" id="PF02171">
    <property type="entry name" value="Piwi"/>
    <property type="match status" value="1"/>
</dbReference>
<dbReference type="InterPro" id="IPR014811">
    <property type="entry name" value="ArgoL1"/>
</dbReference>
<evidence type="ECO:0000313" key="2">
    <source>
        <dbReference type="EMBL" id="KAL0067649.1"/>
    </source>
</evidence>
<dbReference type="SMART" id="SM00950">
    <property type="entry name" value="Piwi"/>
    <property type="match status" value="1"/>
</dbReference>
<dbReference type="Gene3D" id="3.30.420.10">
    <property type="entry name" value="Ribonuclease H-like superfamily/Ribonuclease H"/>
    <property type="match status" value="1"/>
</dbReference>
<reference evidence="2 3" key="1">
    <citation type="submission" date="2024-05" db="EMBL/GenBank/DDBJ databases">
        <title>A draft genome resource for the thread blight pathogen Marasmius tenuissimus strain MS-2.</title>
        <authorList>
            <person name="Yulfo-Soto G.E."/>
            <person name="Baruah I.K."/>
            <person name="Amoako-Attah I."/>
            <person name="Bukari Y."/>
            <person name="Meinhardt L.W."/>
            <person name="Bailey B.A."/>
            <person name="Cohen S.P."/>
        </authorList>
    </citation>
    <scope>NUCLEOTIDE SEQUENCE [LARGE SCALE GENOMIC DNA]</scope>
    <source>
        <strain evidence="2 3">MS-2</strain>
    </source>
</reference>
<dbReference type="EMBL" id="JBBXMP010000024">
    <property type="protein sequence ID" value="KAL0067649.1"/>
    <property type="molecule type" value="Genomic_DNA"/>
</dbReference>
<dbReference type="Gene3D" id="2.170.260.10">
    <property type="entry name" value="paz domain"/>
    <property type="match status" value="1"/>
</dbReference>
<dbReference type="InterPro" id="IPR012337">
    <property type="entry name" value="RNaseH-like_sf"/>
</dbReference>
<dbReference type="InterPro" id="IPR036085">
    <property type="entry name" value="PAZ_dom_sf"/>
</dbReference>
<evidence type="ECO:0000313" key="3">
    <source>
        <dbReference type="Proteomes" id="UP001437256"/>
    </source>
</evidence>
<keyword evidence="3" id="KW-1185">Reference proteome</keyword>
<organism evidence="2 3">
    <name type="scientific">Marasmius tenuissimus</name>
    <dbReference type="NCBI Taxonomy" id="585030"/>
    <lineage>
        <taxon>Eukaryota</taxon>
        <taxon>Fungi</taxon>
        <taxon>Dikarya</taxon>
        <taxon>Basidiomycota</taxon>
        <taxon>Agaricomycotina</taxon>
        <taxon>Agaricomycetes</taxon>
        <taxon>Agaricomycetidae</taxon>
        <taxon>Agaricales</taxon>
        <taxon>Marasmiineae</taxon>
        <taxon>Marasmiaceae</taxon>
        <taxon>Marasmius</taxon>
    </lineage>
</organism>
<dbReference type="InterPro" id="IPR003165">
    <property type="entry name" value="Piwi"/>
</dbReference>
<dbReference type="PROSITE" id="PS50822">
    <property type="entry name" value="PIWI"/>
    <property type="match status" value="1"/>
</dbReference>
<evidence type="ECO:0000259" key="1">
    <source>
        <dbReference type="PROSITE" id="PS50822"/>
    </source>
</evidence>
<comment type="caution">
    <text evidence="2">The sequence shown here is derived from an EMBL/GenBank/DDBJ whole genome shotgun (WGS) entry which is preliminary data.</text>
</comment>